<sequence length="109" mass="11643">MSRSAHPAGPRHADVLPEGHYAAPPADLNQLDPRVWSHTVGRNADGVATVGGIDVKTLAEEFGTPGYFLDEADFRARCRAWREAFKGRGRTPTCSTPGRRSSPAPSCAG</sequence>
<dbReference type="InterPro" id="IPR029066">
    <property type="entry name" value="PLP-binding_barrel"/>
</dbReference>
<dbReference type="Gene3D" id="2.40.37.10">
    <property type="entry name" value="Lyase, Ornithine Decarboxylase, Chain A, domain 1"/>
    <property type="match status" value="1"/>
</dbReference>
<evidence type="ECO:0008006" key="4">
    <source>
        <dbReference type="Google" id="ProtNLM"/>
    </source>
</evidence>
<evidence type="ECO:0000256" key="1">
    <source>
        <dbReference type="SAM" id="MobiDB-lite"/>
    </source>
</evidence>
<keyword evidence="3" id="KW-1185">Reference proteome</keyword>
<name>A0A4D4K966_9ACTN</name>
<feature type="region of interest" description="Disordered" evidence="1">
    <location>
        <begin position="87"/>
        <end position="109"/>
    </location>
</feature>
<dbReference type="GO" id="GO:0003824">
    <property type="term" value="F:catalytic activity"/>
    <property type="evidence" value="ECO:0007669"/>
    <property type="project" value="InterPro"/>
</dbReference>
<reference evidence="2 3" key="1">
    <citation type="journal article" date="2020" name="Int. J. Syst. Evol. Microbiol.">
        <title>Reclassification of Streptomyces castelarensis and Streptomyces sporoclivatus as later heterotypic synonyms of Streptomyces antimycoticus.</title>
        <authorList>
            <person name="Komaki H."/>
            <person name="Tamura T."/>
        </authorList>
    </citation>
    <scope>NUCLEOTIDE SEQUENCE [LARGE SCALE GENOMIC DNA]</scope>
    <source>
        <strain evidence="2 3">NBRC 12839</strain>
    </source>
</reference>
<dbReference type="EMBL" id="BJHV01000001">
    <property type="protein sequence ID" value="GDY45525.1"/>
    <property type="molecule type" value="Genomic_DNA"/>
</dbReference>
<organism evidence="2 3">
    <name type="scientific">Streptomyces antimycoticus</name>
    <dbReference type="NCBI Taxonomy" id="68175"/>
    <lineage>
        <taxon>Bacteria</taxon>
        <taxon>Bacillati</taxon>
        <taxon>Actinomycetota</taxon>
        <taxon>Actinomycetes</taxon>
        <taxon>Kitasatosporales</taxon>
        <taxon>Streptomycetaceae</taxon>
        <taxon>Streptomyces</taxon>
        <taxon>Streptomyces violaceusniger group</taxon>
    </lineage>
</organism>
<comment type="caution">
    <text evidence="2">The sequence shown here is derived from an EMBL/GenBank/DDBJ whole genome shotgun (WGS) entry which is preliminary data.</text>
</comment>
<evidence type="ECO:0000313" key="2">
    <source>
        <dbReference type="EMBL" id="GDY45525.1"/>
    </source>
</evidence>
<evidence type="ECO:0000313" key="3">
    <source>
        <dbReference type="Proteomes" id="UP000299290"/>
    </source>
</evidence>
<feature type="region of interest" description="Disordered" evidence="1">
    <location>
        <begin position="1"/>
        <end position="28"/>
    </location>
</feature>
<dbReference type="AlphaFoldDB" id="A0A4D4K966"/>
<dbReference type="Gene3D" id="3.20.20.10">
    <property type="entry name" value="Alanine racemase"/>
    <property type="match status" value="1"/>
</dbReference>
<dbReference type="InterPro" id="IPR009006">
    <property type="entry name" value="Ala_racemase/Decarboxylase_C"/>
</dbReference>
<accession>A0A4D4K966</accession>
<protein>
    <recommendedName>
        <fullName evidence="4">Diaminopimelate decarboxylase</fullName>
    </recommendedName>
</protein>
<proteinExistence type="predicted"/>
<dbReference type="Proteomes" id="UP000299290">
    <property type="component" value="Unassembled WGS sequence"/>
</dbReference>
<gene>
    <name evidence="2" type="ORF">SANT12839_064070</name>
</gene>